<gene>
    <name evidence="5" type="ORF">AV274_1237</name>
</gene>
<dbReference type="GO" id="GO:0005773">
    <property type="term" value="C:vacuole"/>
    <property type="evidence" value="ECO:0007669"/>
    <property type="project" value="GOC"/>
</dbReference>
<dbReference type="EMBL" id="LXWW01000048">
    <property type="protein sequence ID" value="OAO17031.1"/>
    <property type="molecule type" value="Genomic_DNA"/>
</dbReference>
<evidence type="ECO:0000259" key="4">
    <source>
        <dbReference type="Pfam" id="PF20985"/>
    </source>
</evidence>
<reference evidence="5 6" key="1">
    <citation type="submission" date="2016-05" db="EMBL/GenBank/DDBJ databases">
        <title>Nuclear genome of Blastocystis sp. subtype 1 NandII.</title>
        <authorList>
            <person name="Gentekaki E."/>
            <person name="Curtis B."/>
            <person name="Stairs C."/>
            <person name="Eme L."/>
            <person name="Herman E."/>
            <person name="Klimes V."/>
            <person name="Arias M.C."/>
            <person name="Elias M."/>
            <person name="Hilliou F."/>
            <person name="Klute M."/>
            <person name="Malik S.-B."/>
            <person name="Pightling A."/>
            <person name="Rachubinski R."/>
            <person name="Salas D."/>
            <person name="Schlacht A."/>
            <person name="Suga H."/>
            <person name="Archibald J."/>
            <person name="Ball S.G."/>
            <person name="Clark G."/>
            <person name="Dacks J."/>
            <person name="Van Der Giezen M."/>
            <person name="Tsaousis A."/>
            <person name="Roger A."/>
        </authorList>
    </citation>
    <scope>NUCLEOTIDE SEQUENCE [LARGE SCALE GENOMIC DNA]</scope>
    <source>
        <strain evidence="6">ATCC 50177 / NandII</strain>
    </source>
</reference>
<feature type="active site" description="Nucleophile" evidence="2">
    <location>
        <position position="184"/>
    </location>
</feature>
<comment type="similarity">
    <text evidence="1">Belongs to the peptidase C13 family.</text>
</comment>
<evidence type="ECO:0000313" key="5">
    <source>
        <dbReference type="EMBL" id="OAO17031.1"/>
    </source>
</evidence>
<accession>A0A196SL62</accession>
<dbReference type="AlphaFoldDB" id="A0A196SL62"/>
<feature type="domain" description="Legumain prodomain" evidence="4">
    <location>
        <begin position="338"/>
        <end position="403"/>
    </location>
</feature>
<proteinExistence type="inferred from homology"/>
<dbReference type="SMR" id="A0A196SL62"/>
<dbReference type="Pfam" id="PF20985">
    <property type="entry name" value="Legum_prodom"/>
    <property type="match status" value="1"/>
</dbReference>
<dbReference type="Gene3D" id="1.10.132.130">
    <property type="match status" value="1"/>
</dbReference>
<dbReference type="PRINTS" id="PR00776">
    <property type="entry name" value="HEMOGLOBNASE"/>
</dbReference>
<dbReference type="PIRSF" id="PIRSF019663">
    <property type="entry name" value="Legumain"/>
    <property type="match status" value="1"/>
</dbReference>
<keyword evidence="6" id="KW-1185">Reference proteome</keyword>
<dbReference type="PANTHER" id="PTHR12000">
    <property type="entry name" value="HEMOGLOBINASE FAMILY MEMBER"/>
    <property type="match status" value="1"/>
</dbReference>
<protein>
    <submittedName>
        <fullName evidence="5">Cysteine protease</fullName>
    </submittedName>
</protein>
<dbReference type="GO" id="GO:0004197">
    <property type="term" value="F:cysteine-type endopeptidase activity"/>
    <property type="evidence" value="ECO:0007669"/>
    <property type="project" value="TreeGrafter"/>
</dbReference>
<dbReference type="OrthoDB" id="192611at2759"/>
<dbReference type="InterPro" id="IPR046427">
    <property type="entry name" value="Legumain_prodom_sf"/>
</dbReference>
<comment type="caution">
    <text evidence="5">The sequence shown here is derived from an EMBL/GenBank/DDBJ whole genome shotgun (WGS) entry which is preliminary data.</text>
</comment>
<dbReference type="GO" id="GO:0051603">
    <property type="term" value="P:proteolysis involved in protein catabolic process"/>
    <property type="evidence" value="ECO:0007669"/>
    <property type="project" value="TreeGrafter"/>
</dbReference>
<dbReference type="InterPro" id="IPR048501">
    <property type="entry name" value="Legum_prodom"/>
</dbReference>
<organism evidence="5 6">
    <name type="scientific">Blastocystis sp. subtype 1 (strain ATCC 50177 / NandII)</name>
    <dbReference type="NCBI Taxonomy" id="478820"/>
    <lineage>
        <taxon>Eukaryota</taxon>
        <taxon>Sar</taxon>
        <taxon>Stramenopiles</taxon>
        <taxon>Bigyra</taxon>
        <taxon>Opalozoa</taxon>
        <taxon>Opalinata</taxon>
        <taxon>Blastocystidae</taxon>
        <taxon>Blastocystis</taxon>
    </lineage>
</organism>
<feature type="signal peptide" evidence="3">
    <location>
        <begin position="1"/>
        <end position="15"/>
    </location>
</feature>
<feature type="active site" evidence="2">
    <location>
        <position position="142"/>
    </location>
</feature>
<dbReference type="Gene3D" id="3.40.50.1460">
    <property type="match status" value="1"/>
</dbReference>
<name>A0A196SL62_BLAHN</name>
<evidence type="ECO:0000313" key="6">
    <source>
        <dbReference type="Proteomes" id="UP000078348"/>
    </source>
</evidence>
<dbReference type="PANTHER" id="PTHR12000:SF42">
    <property type="entry name" value="LEGUMAIN"/>
    <property type="match status" value="1"/>
</dbReference>
<evidence type="ECO:0000256" key="1">
    <source>
        <dbReference type="ARBA" id="ARBA00009941"/>
    </source>
</evidence>
<dbReference type="GO" id="GO:0006624">
    <property type="term" value="P:vacuolar protein processing"/>
    <property type="evidence" value="ECO:0007669"/>
    <property type="project" value="TreeGrafter"/>
</dbReference>
<feature type="chain" id="PRO_5012091111" evidence="3">
    <location>
        <begin position="16"/>
        <end position="416"/>
    </location>
</feature>
<dbReference type="STRING" id="478820.A0A196SL62"/>
<dbReference type="InterPro" id="IPR001096">
    <property type="entry name" value="Peptidase_C13"/>
</dbReference>
<dbReference type="Pfam" id="PF01650">
    <property type="entry name" value="Peptidase_C13"/>
    <property type="match status" value="1"/>
</dbReference>
<evidence type="ECO:0000256" key="2">
    <source>
        <dbReference type="PIRSR" id="PIRSR019663-1"/>
    </source>
</evidence>
<sequence>MKCLSFVLLIALASAAEWAVLLAGSSGYNNYRHQSDVAHMYGVLTDHKFDPDHIITIMYGDLPGDKANPFPGTIYNHPGNNQRNYQEGLVIDYKKENHLTRELYVAILLGDEATAAKISGIEHPKVLKTTAEDNIFLYYIDHGGDNIVSMPEGGFLTSEMLVGTIKKMYEQKMYKRLVYYLEACESGSMWQTLPKDINAYTLSSTYPDESSWGTYCPPEDDIVDGKHVGSCLGEVWSCFWLEQDDVADLKTLTLQKQFDDAKEFTTTSHPLQFGDMEIAKDVLANYISAEAGRRKYLRSSNKPVKQWNSRDNEMLYWKNRALDENDTEAYDMYMKVVEKNLNADRYFQQLAKKVMGNDDTLLQMHIVEKNWPCYNAALEKYESQYGFTEYSLKYARTLANMCSLYNGNDADIINAM</sequence>
<dbReference type="Proteomes" id="UP000078348">
    <property type="component" value="Unassembled WGS sequence"/>
</dbReference>
<keyword evidence="3" id="KW-0732">Signal</keyword>
<keyword evidence="5" id="KW-0378">Hydrolase</keyword>
<keyword evidence="5" id="KW-0645">Protease</keyword>
<evidence type="ECO:0000256" key="3">
    <source>
        <dbReference type="SAM" id="SignalP"/>
    </source>
</evidence>